<dbReference type="EMBL" id="CAJOBB010003426">
    <property type="protein sequence ID" value="CAF4040001.1"/>
    <property type="molecule type" value="Genomic_DNA"/>
</dbReference>
<organism evidence="1 3">
    <name type="scientific">Adineta steineri</name>
    <dbReference type="NCBI Taxonomy" id="433720"/>
    <lineage>
        <taxon>Eukaryota</taxon>
        <taxon>Metazoa</taxon>
        <taxon>Spiralia</taxon>
        <taxon>Gnathifera</taxon>
        <taxon>Rotifera</taxon>
        <taxon>Eurotatoria</taxon>
        <taxon>Bdelloidea</taxon>
        <taxon>Adinetida</taxon>
        <taxon>Adinetidae</taxon>
        <taxon>Adineta</taxon>
    </lineage>
</organism>
<dbReference type="AlphaFoldDB" id="A0A814YZB1"/>
<evidence type="ECO:0000313" key="1">
    <source>
        <dbReference type="EMBL" id="CAF1237882.1"/>
    </source>
</evidence>
<dbReference type="EMBL" id="CAJNOE010000482">
    <property type="protein sequence ID" value="CAF1237882.1"/>
    <property type="molecule type" value="Genomic_DNA"/>
</dbReference>
<comment type="caution">
    <text evidence="1">The sequence shown here is derived from an EMBL/GenBank/DDBJ whole genome shotgun (WGS) entry which is preliminary data.</text>
</comment>
<proteinExistence type="predicted"/>
<name>A0A814YZB1_9BILA</name>
<accession>A0A814YZB1</accession>
<dbReference type="Proteomes" id="UP000663868">
    <property type="component" value="Unassembled WGS sequence"/>
</dbReference>
<dbReference type="Proteomes" id="UP000663860">
    <property type="component" value="Unassembled WGS sequence"/>
</dbReference>
<evidence type="ECO:0000313" key="2">
    <source>
        <dbReference type="EMBL" id="CAF4040001.1"/>
    </source>
</evidence>
<gene>
    <name evidence="1" type="ORF">IZO911_LOCUS30625</name>
    <name evidence="2" type="ORF">KXQ929_LOCUS30856</name>
</gene>
<protein>
    <submittedName>
        <fullName evidence="1">Uncharacterized protein</fullName>
    </submittedName>
</protein>
<reference evidence="1" key="1">
    <citation type="submission" date="2021-02" db="EMBL/GenBank/DDBJ databases">
        <authorList>
            <person name="Nowell W R."/>
        </authorList>
    </citation>
    <scope>NUCLEOTIDE SEQUENCE</scope>
</reference>
<evidence type="ECO:0000313" key="3">
    <source>
        <dbReference type="Proteomes" id="UP000663860"/>
    </source>
</evidence>
<sequence>MEKTRNSEYTQLVKERRQSLKILDNAMMNLSDDNKDDILFGRQQILSTKLNMTPQFDINVHIQFLHGSNIPNEVQTNQQSKDDQVKSAVNQLHFDFQNGKIYFEQLLASCHALDASLFK</sequence>